<dbReference type="AlphaFoldDB" id="A0A3Q2ZD12"/>
<organism evidence="5 6">
    <name type="scientific">Kryptolebias marmoratus</name>
    <name type="common">Mangrove killifish</name>
    <name type="synonym">Rivulus marmoratus</name>
    <dbReference type="NCBI Taxonomy" id="37003"/>
    <lineage>
        <taxon>Eukaryota</taxon>
        <taxon>Metazoa</taxon>
        <taxon>Chordata</taxon>
        <taxon>Craniata</taxon>
        <taxon>Vertebrata</taxon>
        <taxon>Euteleostomi</taxon>
        <taxon>Actinopterygii</taxon>
        <taxon>Neopterygii</taxon>
        <taxon>Teleostei</taxon>
        <taxon>Neoteleostei</taxon>
        <taxon>Acanthomorphata</taxon>
        <taxon>Ovalentaria</taxon>
        <taxon>Atherinomorphae</taxon>
        <taxon>Cyprinodontiformes</taxon>
        <taxon>Rivulidae</taxon>
        <taxon>Kryptolebias</taxon>
    </lineage>
</organism>
<feature type="domain" description="B30.2/SPRY" evidence="4">
    <location>
        <begin position="36"/>
        <end position="227"/>
    </location>
</feature>
<name>A0A3Q2ZD12_KRYMA</name>
<evidence type="ECO:0000313" key="6">
    <source>
        <dbReference type="Proteomes" id="UP000264800"/>
    </source>
</evidence>
<evidence type="ECO:0000256" key="2">
    <source>
        <dbReference type="ARBA" id="ARBA00022771"/>
    </source>
</evidence>
<dbReference type="InterPro" id="IPR013320">
    <property type="entry name" value="ConA-like_dom_sf"/>
</dbReference>
<dbReference type="PANTHER" id="PTHR25465:SF5">
    <property type="entry name" value="E3 UBIQUITIN_ISG15 LIGASE TRIM25-RELATED"/>
    <property type="match status" value="1"/>
</dbReference>
<reference evidence="5" key="2">
    <citation type="submission" date="2025-09" db="UniProtKB">
        <authorList>
            <consortium name="Ensembl"/>
        </authorList>
    </citation>
    <scope>IDENTIFICATION</scope>
</reference>
<dbReference type="GO" id="GO:0008270">
    <property type="term" value="F:zinc ion binding"/>
    <property type="evidence" value="ECO:0007669"/>
    <property type="project" value="UniProtKB-KW"/>
</dbReference>
<keyword evidence="1" id="KW-0479">Metal-binding</keyword>
<dbReference type="Proteomes" id="UP000264800">
    <property type="component" value="Unplaced"/>
</dbReference>
<dbReference type="PROSITE" id="PS50188">
    <property type="entry name" value="B302_SPRY"/>
    <property type="match status" value="1"/>
</dbReference>
<dbReference type="SMART" id="SM00589">
    <property type="entry name" value="PRY"/>
    <property type="match status" value="1"/>
</dbReference>
<evidence type="ECO:0000313" key="5">
    <source>
        <dbReference type="Ensembl" id="ENSKMAP00000000485.1"/>
    </source>
</evidence>
<dbReference type="InterPro" id="IPR001870">
    <property type="entry name" value="B30.2/SPRY"/>
</dbReference>
<dbReference type="Pfam" id="PF00622">
    <property type="entry name" value="SPRY"/>
    <property type="match status" value="1"/>
</dbReference>
<evidence type="ECO:0000259" key="4">
    <source>
        <dbReference type="PROSITE" id="PS50188"/>
    </source>
</evidence>
<dbReference type="InterPro" id="IPR006574">
    <property type="entry name" value="PRY"/>
</dbReference>
<dbReference type="Pfam" id="PF13765">
    <property type="entry name" value="PRY"/>
    <property type="match status" value="1"/>
</dbReference>
<dbReference type="OMA" id="YSEYPER"/>
<dbReference type="GO" id="GO:0005737">
    <property type="term" value="C:cytoplasm"/>
    <property type="evidence" value="ECO:0007669"/>
    <property type="project" value="UniProtKB-ARBA"/>
</dbReference>
<keyword evidence="6" id="KW-1185">Reference proteome</keyword>
<reference evidence="5" key="1">
    <citation type="submission" date="2025-08" db="UniProtKB">
        <authorList>
            <consortium name="Ensembl"/>
        </authorList>
    </citation>
    <scope>IDENTIFICATION</scope>
</reference>
<protein>
    <recommendedName>
        <fullName evidence="4">B30.2/SPRY domain-containing protein</fullName>
    </recommendedName>
</protein>
<sequence>VLKVLDSITGIFLDKLQDILRDKWTNISLTVSEVDVLLPQPEPKSRAGFLKYSCKITLDPNTVNEYLLLSEENRKVTRTMFHLPYSGHPDRFTDHHQVLSRESLTGRRYWEVEWSNTDVDVAVAYKNVRRAGRGNQCKFGHNDKSWALNVFYGSYKFLHNSISTSISAPQPSKVGVYLDHRAGVLSFYSVSETMTLLHRVQTTFTQPLHAGVATDGTGDSIELCKLE</sequence>
<evidence type="ECO:0000256" key="1">
    <source>
        <dbReference type="ARBA" id="ARBA00022723"/>
    </source>
</evidence>
<dbReference type="Gene3D" id="2.60.120.920">
    <property type="match status" value="1"/>
</dbReference>
<dbReference type="InterPro" id="IPR003877">
    <property type="entry name" value="SPRY_dom"/>
</dbReference>
<evidence type="ECO:0000256" key="3">
    <source>
        <dbReference type="ARBA" id="ARBA00022833"/>
    </source>
</evidence>
<dbReference type="PRINTS" id="PR01407">
    <property type="entry name" value="BUTYPHLNCDUF"/>
</dbReference>
<dbReference type="InterPro" id="IPR003879">
    <property type="entry name" value="Butyrophylin_SPRY"/>
</dbReference>
<dbReference type="GeneTree" id="ENSGT01150000286899"/>
<dbReference type="InterPro" id="IPR051051">
    <property type="entry name" value="E3_ubiq-ligase_TRIM/RNF"/>
</dbReference>
<dbReference type="SMART" id="SM00449">
    <property type="entry name" value="SPRY"/>
    <property type="match status" value="1"/>
</dbReference>
<dbReference type="SUPFAM" id="SSF49899">
    <property type="entry name" value="Concanavalin A-like lectins/glucanases"/>
    <property type="match status" value="1"/>
</dbReference>
<dbReference type="CDD" id="cd16040">
    <property type="entry name" value="SPRY_PRY_SNTX"/>
    <property type="match status" value="1"/>
</dbReference>
<keyword evidence="2" id="KW-0863">Zinc-finger</keyword>
<dbReference type="InterPro" id="IPR043136">
    <property type="entry name" value="B30.2/SPRY_sf"/>
</dbReference>
<proteinExistence type="predicted"/>
<accession>A0A3Q2ZD12</accession>
<dbReference type="Ensembl" id="ENSKMAT00000000514.1">
    <property type="protein sequence ID" value="ENSKMAP00000000485.1"/>
    <property type="gene ID" value="ENSKMAG00000000405.1"/>
</dbReference>
<keyword evidence="3" id="KW-0862">Zinc</keyword>
<dbReference type="PANTHER" id="PTHR25465">
    <property type="entry name" value="B-BOX DOMAIN CONTAINING"/>
    <property type="match status" value="1"/>
</dbReference>